<accession>A0ABN7WZK3</accession>
<dbReference type="EMBL" id="CAJVQB010073999">
    <property type="protein sequence ID" value="CAG8843921.1"/>
    <property type="molecule type" value="Genomic_DNA"/>
</dbReference>
<proteinExistence type="predicted"/>
<evidence type="ECO:0000313" key="2">
    <source>
        <dbReference type="Proteomes" id="UP000789901"/>
    </source>
</evidence>
<dbReference type="Proteomes" id="UP000789901">
    <property type="component" value="Unassembled WGS sequence"/>
</dbReference>
<name>A0ABN7WZK3_GIGMA</name>
<organism evidence="1 2">
    <name type="scientific">Gigaspora margarita</name>
    <dbReference type="NCBI Taxonomy" id="4874"/>
    <lineage>
        <taxon>Eukaryota</taxon>
        <taxon>Fungi</taxon>
        <taxon>Fungi incertae sedis</taxon>
        <taxon>Mucoromycota</taxon>
        <taxon>Glomeromycotina</taxon>
        <taxon>Glomeromycetes</taxon>
        <taxon>Diversisporales</taxon>
        <taxon>Gigasporaceae</taxon>
        <taxon>Gigaspora</taxon>
    </lineage>
</organism>
<reference evidence="1 2" key="1">
    <citation type="submission" date="2021-06" db="EMBL/GenBank/DDBJ databases">
        <authorList>
            <person name="Kallberg Y."/>
            <person name="Tangrot J."/>
            <person name="Rosling A."/>
        </authorList>
    </citation>
    <scope>NUCLEOTIDE SEQUENCE [LARGE SCALE GENOMIC DNA]</scope>
    <source>
        <strain evidence="1 2">120-4 pot B 10/14</strain>
    </source>
</reference>
<sequence>MILSNAIQEAANKHIPWAKAKKIDFICKKVIPKCKYHKELKLLYKICKYKKEKGIAKISHSEHNELRKWANLLKKKAEVLACNMKKKEIQSKIESRFGMINGNRKRMLLSLLNKLVNKIKIDRVLKKEENFYQNSKLVVEETEEEEWLATLNKAYNKTAPDVSGIGYILLKKVSVETTKEFIKFANIILEEGKFSRKWKAQLFLISKSNFWEYNLGCTRPITLLEIFRKVLTRVIHTRLDTVLWKIKILKGKNFAGLSGEST</sequence>
<gene>
    <name evidence="1" type="ORF">GMARGA_LOCUS36801</name>
</gene>
<protein>
    <submittedName>
        <fullName evidence="1">31206_t:CDS:1</fullName>
    </submittedName>
</protein>
<evidence type="ECO:0000313" key="1">
    <source>
        <dbReference type="EMBL" id="CAG8843921.1"/>
    </source>
</evidence>
<feature type="non-terminal residue" evidence="1">
    <location>
        <position position="262"/>
    </location>
</feature>
<keyword evidence="2" id="KW-1185">Reference proteome</keyword>
<comment type="caution">
    <text evidence="1">The sequence shown here is derived from an EMBL/GenBank/DDBJ whole genome shotgun (WGS) entry which is preliminary data.</text>
</comment>